<dbReference type="AlphaFoldDB" id="A0A1Y2C7T2"/>
<organism evidence="1 2">
    <name type="scientific">Rhizoclosmatium globosum</name>
    <dbReference type="NCBI Taxonomy" id="329046"/>
    <lineage>
        <taxon>Eukaryota</taxon>
        <taxon>Fungi</taxon>
        <taxon>Fungi incertae sedis</taxon>
        <taxon>Chytridiomycota</taxon>
        <taxon>Chytridiomycota incertae sedis</taxon>
        <taxon>Chytridiomycetes</taxon>
        <taxon>Chytridiales</taxon>
        <taxon>Chytriomycetaceae</taxon>
        <taxon>Rhizoclosmatium</taxon>
    </lineage>
</organism>
<gene>
    <name evidence="1" type="ORF">BCR33DRAFT_717731</name>
</gene>
<sequence>MASKSLFAPSLMHSNDFVRIHFATEVECLDSHCIWHYLNLVNAKLLRRLPSPYAILICRSAIEFPPCPRAHVSSPILIG</sequence>
<evidence type="ECO:0000313" key="1">
    <source>
        <dbReference type="EMBL" id="ORY43006.1"/>
    </source>
</evidence>
<accession>A0A1Y2C7T2</accession>
<comment type="caution">
    <text evidence="1">The sequence shown here is derived from an EMBL/GenBank/DDBJ whole genome shotgun (WGS) entry which is preliminary data.</text>
</comment>
<name>A0A1Y2C7T2_9FUNG</name>
<dbReference type="OrthoDB" id="2163089at2759"/>
<keyword evidence="2" id="KW-1185">Reference proteome</keyword>
<protein>
    <submittedName>
        <fullName evidence="1">Uncharacterized protein</fullName>
    </submittedName>
</protein>
<dbReference type="Proteomes" id="UP000193642">
    <property type="component" value="Unassembled WGS sequence"/>
</dbReference>
<dbReference type="EMBL" id="MCGO01000026">
    <property type="protein sequence ID" value="ORY43006.1"/>
    <property type="molecule type" value="Genomic_DNA"/>
</dbReference>
<proteinExistence type="predicted"/>
<evidence type="ECO:0000313" key="2">
    <source>
        <dbReference type="Proteomes" id="UP000193642"/>
    </source>
</evidence>
<reference evidence="1 2" key="1">
    <citation type="submission" date="2016-07" db="EMBL/GenBank/DDBJ databases">
        <title>Pervasive Adenine N6-methylation of Active Genes in Fungi.</title>
        <authorList>
            <consortium name="DOE Joint Genome Institute"/>
            <person name="Mondo S.J."/>
            <person name="Dannebaum R.O."/>
            <person name="Kuo R.C."/>
            <person name="Labutti K."/>
            <person name="Haridas S."/>
            <person name="Kuo A."/>
            <person name="Salamov A."/>
            <person name="Ahrendt S.R."/>
            <person name="Lipzen A."/>
            <person name="Sullivan W."/>
            <person name="Andreopoulos W.B."/>
            <person name="Clum A."/>
            <person name="Lindquist E."/>
            <person name="Daum C."/>
            <person name="Ramamoorthy G.K."/>
            <person name="Gryganskyi A."/>
            <person name="Culley D."/>
            <person name="Magnuson J.K."/>
            <person name="James T.Y."/>
            <person name="O'Malley M.A."/>
            <person name="Stajich J.E."/>
            <person name="Spatafora J.W."/>
            <person name="Visel A."/>
            <person name="Grigoriev I.V."/>
        </authorList>
    </citation>
    <scope>NUCLEOTIDE SEQUENCE [LARGE SCALE GENOMIC DNA]</scope>
    <source>
        <strain evidence="1 2">JEL800</strain>
    </source>
</reference>